<dbReference type="PROSITE" id="PS51257">
    <property type="entry name" value="PROKAR_LIPOPROTEIN"/>
    <property type="match status" value="1"/>
</dbReference>
<dbReference type="RefSeq" id="WP_194423879.1">
    <property type="nucleotide sequence ID" value="NZ_BAAAPT010000001.1"/>
</dbReference>
<evidence type="ECO:0000256" key="1">
    <source>
        <dbReference type="SAM" id="SignalP"/>
    </source>
</evidence>
<dbReference type="PANTHER" id="PTHR43649">
    <property type="entry name" value="ARABINOSE-BINDING PROTEIN-RELATED"/>
    <property type="match status" value="1"/>
</dbReference>
<dbReference type="InterPro" id="IPR050490">
    <property type="entry name" value="Bact_solute-bd_prot1"/>
</dbReference>
<comment type="caution">
    <text evidence="2">The sequence shown here is derived from an EMBL/GenBank/DDBJ whole genome shotgun (WGS) entry which is preliminary data.</text>
</comment>
<dbReference type="SUPFAM" id="SSF53850">
    <property type="entry name" value="Periplasmic binding protein-like II"/>
    <property type="match status" value="1"/>
</dbReference>
<keyword evidence="3" id="KW-1185">Reference proteome</keyword>
<dbReference type="Proteomes" id="UP001291912">
    <property type="component" value="Unassembled WGS sequence"/>
</dbReference>
<accession>A0ABU5N572</accession>
<gene>
    <name evidence="2" type="ORF">R2Q92_05265</name>
</gene>
<organism evidence="2 3">
    <name type="scientific">Microbacterium aquimaris</name>
    <dbReference type="NCBI Taxonomy" id="459816"/>
    <lineage>
        <taxon>Bacteria</taxon>
        <taxon>Bacillati</taxon>
        <taxon>Actinomycetota</taxon>
        <taxon>Actinomycetes</taxon>
        <taxon>Micrococcales</taxon>
        <taxon>Microbacteriaceae</taxon>
        <taxon>Microbacterium</taxon>
    </lineage>
</organism>
<evidence type="ECO:0000313" key="3">
    <source>
        <dbReference type="Proteomes" id="UP001291912"/>
    </source>
</evidence>
<name>A0ABU5N572_9MICO</name>
<dbReference type="Pfam" id="PF13416">
    <property type="entry name" value="SBP_bac_8"/>
    <property type="match status" value="1"/>
</dbReference>
<keyword evidence="1" id="KW-0732">Signal</keyword>
<dbReference type="EMBL" id="JAWJYN010000001">
    <property type="protein sequence ID" value="MDZ8161238.1"/>
    <property type="molecule type" value="Genomic_DNA"/>
</dbReference>
<protein>
    <submittedName>
        <fullName evidence="2">Extracellular solute-binding protein</fullName>
    </submittedName>
</protein>
<evidence type="ECO:0000313" key="2">
    <source>
        <dbReference type="EMBL" id="MDZ8161238.1"/>
    </source>
</evidence>
<dbReference type="Gene3D" id="3.40.190.10">
    <property type="entry name" value="Periplasmic binding protein-like II"/>
    <property type="match status" value="2"/>
</dbReference>
<proteinExistence type="predicted"/>
<feature type="chain" id="PRO_5045451446" evidence="1">
    <location>
        <begin position="35"/>
        <end position="441"/>
    </location>
</feature>
<feature type="signal peptide" evidence="1">
    <location>
        <begin position="1"/>
        <end position="34"/>
    </location>
</feature>
<sequence>MTIRTTRALRVLSPVAFVAAAGVALTGCAGSASADPATYVYEPGEEVVELEFWSAAVEDVNAEMAEMFNETRGEELGIRVNVTYQGDYFETEQKVYAAQLADTMPNVFVDEVGMTKGFQEGGVALNLTPYLEANGIDDEDFQIGATGNLYIDGDMYALPYMRSVPVMYVNGALLEDYGFDAEGPETLAEMDEILRTISADTGEPAMVLPNYDLWVLEALMYSYGDAAVLSEDFDSSNLDDPGAVATAAWLGDLIDAGAVRHTGPTELQEFIASVTAPTTAVTLTSSGAIQTLQGMAGEAGIDLTVALFPAGEDDNRGVSVGGSNLYVADTGTDEEKAAAFEFARWATDTEQAAYTSAATGYVAVRESSQDTELLQETFAANPAYEVATEQLSYGRTRPMGASYTEIQQLIIERLAALWADGGDPEQAMADLSAEVDEILNR</sequence>
<dbReference type="PANTHER" id="PTHR43649:SF30">
    <property type="entry name" value="ABC TRANSPORTER SUBSTRATE-BINDING PROTEIN"/>
    <property type="match status" value="1"/>
</dbReference>
<reference evidence="2 3" key="1">
    <citation type="submission" date="2023-10" db="EMBL/GenBank/DDBJ databases">
        <title>Microbacterium xanthum sp. nov., isolated from seaweed.</title>
        <authorList>
            <person name="Lee S.D."/>
        </authorList>
    </citation>
    <scope>NUCLEOTIDE SEQUENCE [LARGE SCALE GENOMIC DNA]</scope>
    <source>
        <strain evidence="2 3">KCTC 19124</strain>
    </source>
</reference>
<dbReference type="InterPro" id="IPR006059">
    <property type="entry name" value="SBP"/>
</dbReference>